<name>A0A6L2MUR4_TANCI</name>
<evidence type="ECO:0000256" key="1">
    <source>
        <dbReference type="SAM" id="MobiDB-lite"/>
    </source>
</evidence>
<evidence type="ECO:0000256" key="2">
    <source>
        <dbReference type="SAM" id="Phobius"/>
    </source>
</evidence>
<feature type="region of interest" description="Disordered" evidence="1">
    <location>
        <begin position="430"/>
        <end position="461"/>
    </location>
</feature>
<dbReference type="EMBL" id="BKCJ010007216">
    <property type="protein sequence ID" value="GEU76125.1"/>
    <property type="molecule type" value="Genomic_DNA"/>
</dbReference>
<sequence length="529" mass="60112">MVEQLSPNNVFDLPANDPTLELEDPVMKVEEDPDEDPEENPEEKPKEDPNMDIDEDEEDDDWLMAQVTPPRVVSLTRTETPPLPSYVPSSLPIDPIVLPDYQIDTLDLLPWIPSTQLVPMSKKVDGLSDAQVADSIAIAELQPRMTTVNEGEQTLTKQGELVTSKLDDTKTQVLKMRDIVDNYPRIHDDALREEVDGLHGSTETTSQRVRTLEIVLQELMKNLSYVVMKIWLLNELSLVIMVVHILILSHFFLFLLCTSILDIIRILIGLCTCVVDGTMPPRRLRQRAAERLVANQVAEAIAKYERNQVNPRGAGEQEKMLEELKEDNLKAIMAAEYCLRTEIHKMEQELWNLTMKGDDIKGYTNRFHELAVMYPALVTLEYKNIEHYVRGLPKRVQGNVTSSKHATIHEAVTMARGLVDQAVRAKATRINDSNKKKWEKQQRGNNNNNNYRNNTHHHQPNRRHETAIAFVSAPTEGNVYLGNLLLCNRCKLHHHGMCSVKCRNSKESVIKLKTVGIRPLLLTPANTDA</sequence>
<keyword evidence="2" id="KW-0812">Transmembrane</keyword>
<reference evidence="3" key="1">
    <citation type="journal article" date="2019" name="Sci. Rep.">
        <title>Draft genome of Tanacetum cinerariifolium, the natural source of mosquito coil.</title>
        <authorList>
            <person name="Yamashiro T."/>
            <person name="Shiraishi A."/>
            <person name="Satake H."/>
            <person name="Nakayama K."/>
        </authorList>
    </citation>
    <scope>NUCLEOTIDE SEQUENCE</scope>
</reference>
<evidence type="ECO:0000313" key="3">
    <source>
        <dbReference type="EMBL" id="GEU76125.1"/>
    </source>
</evidence>
<keyword evidence="2" id="KW-0472">Membrane</keyword>
<dbReference type="AlphaFoldDB" id="A0A6L2MUR4"/>
<feature type="compositionally biased region" description="Acidic residues" evidence="1">
    <location>
        <begin position="50"/>
        <end position="62"/>
    </location>
</feature>
<comment type="caution">
    <text evidence="3">The sequence shown here is derived from an EMBL/GenBank/DDBJ whole genome shotgun (WGS) entry which is preliminary data.</text>
</comment>
<feature type="region of interest" description="Disordered" evidence="1">
    <location>
        <begin position="1"/>
        <end position="63"/>
    </location>
</feature>
<evidence type="ECO:0008006" key="4">
    <source>
        <dbReference type="Google" id="ProtNLM"/>
    </source>
</evidence>
<keyword evidence="2" id="KW-1133">Transmembrane helix</keyword>
<accession>A0A6L2MUR4</accession>
<gene>
    <name evidence="3" type="ORF">Tci_048103</name>
</gene>
<feature type="compositionally biased region" description="Acidic residues" evidence="1">
    <location>
        <begin position="31"/>
        <end position="41"/>
    </location>
</feature>
<feature type="compositionally biased region" description="Basic and acidic residues" evidence="1">
    <location>
        <begin position="432"/>
        <end position="442"/>
    </location>
</feature>
<feature type="transmembrane region" description="Helical" evidence="2">
    <location>
        <begin position="230"/>
        <end position="247"/>
    </location>
</feature>
<organism evidence="3">
    <name type="scientific">Tanacetum cinerariifolium</name>
    <name type="common">Dalmatian daisy</name>
    <name type="synonym">Chrysanthemum cinerariifolium</name>
    <dbReference type="NCBI Taxonomy" id="118510"/>
    <lineage>
        <taxon>Eukaryota</taxon>
        <taxon>Viridiplantae</taxon>
        <taxon>Streptophyta</taxon>
        <taxon>Embryophyta</taxon>
        <taxon>Tracheophyta</taxon>
        <taxon>Spermatophyta</taxon>
        <taxon>Magnoliopsida</taxon>
        <taxon>eudicotyledons</taxon>
        <taxon>Gunneridae</taxon>
        <taxon>Pentapetalae</taxon>
        <taxon>asterids</taxon>
        <taxon>campanulids</taxon>
        <taxon>Asterales</taxon>
        <taxon>Asteraceae</taxon>
        <taxon>Asteroideae</taxon>
        <taxon>Anthemideae</taxon>
        <taxon>Anthemidinae</taxon>
        <taxon>Tanacetum</taxon>
    </lineage>
</organism>
<proteinExistence type="predicted"/>
<protein>
    <recommendedName>
        <fullName evidence="4">Reverse transcriptase domain-containing protein</fullName>
    </recommendedName>
</protein>